<name>X8CQ33_MYCIT</name>
<evidence type="ECO:0000259" key="1">
    <source>
        <dbReference type="Pfam" id="PF12680"/>
    </source>
</evidence>
<dbReference type="Proteomes" id="UP000020825">
    <property type="component" value="Unassembled WGS sequence"/>
</dbReference>
<dbReference type="InterPro" id="IPR032710">
    <property type="entry name" value="NTF2-like_dom_sf"/>
</dbReference>
<dbReference type="EMBL" id="JAOG01000001">
    <property type="protein sequence ID" value="EUA57360.1"/>
    <property type="molecule type" value="Genomic_DNA"/>
</dbReference>
<sequence length="146" mass="16225">MTVDGATTREANKETLRRAMKAISAHDIDAVGAELDESVDFVLPFESAVPDGDRDSFLQLLSMMFAMFAKLELTITHIYDLVDPNILVAQWLVDGMYRHKSVVYENQYIGVMGFRDGKIVSWRGYANPELARAALAKLAEDAPAVN</sequence>
<dbReference type="PATRIC" id="fig|1299331.3.peg.472"/>
<reference evidence="2 3" key="1">
    <citation type="submission" date="2013-12" db="EMBL/GenBank/DDBJ databases">
        <authorList>
            <person name="Zelazny A."/>
            <person name="Olivier K."/>
            <person name="Holland S."/>
            <person name="Lenaerts A."/>
            <person name="Ordway D."/>
            <person name="DeGroote M.A."/>
            <person name="Parker T."/>
            <person name="Sizemore C."/>
            <person name="Tallon L.J."/>
            <person name="Sadzewicz L.K."/>
            <person name="Sengamalay N."/>
            <person name="Fraser C.M."/>
            <person name="Hine E."/>
            <person name="Shefchek K.A."/>
            <person name="Das S.P."/>
            <person name="Tettelin H."/>
        </authorList>
    </citation>
    <scope>NUCLEOTIDE SEQUENCE [LARGE SCALE GENOMIC DNA]</scope>
    <source>
        <strain evidence="2 3">1956</strain>
    </source>
</reference>
<dbReference type="InterPro" id="IPR037401">
    <property type="entry name" value="SnoaL-like"/>
</dbReference>
<organism evidence="2 3">
    <name type="scientific">Mycobacterium intracellulare 1956</name>
    <dbReference type="NCBI Taxonomy" id="1299331"/>
    <lineage>
        <taxon>Bacteria</taxon>
        <taxon>Bacillati</taxon>
        <taxon>Actinomycetota</taxon>
        <taxon>Actinomycetes</taxon>
        <taxon>Mycobacteriales</taxon>
        <taxon>Mycobacteriaceae</taxon>
        <taxon>Mycobacterium</taxon>
        <taxon>Mycobacterium avium complex (MAC)</taxon>
    </lineage>
</organism>
<dbReference type="Pfam" id="PF12680">
    <property type="entry name" value="SnoaL_2"/>
    <property type="match status" value="1"/>
</dbReference>
<dbReference type="Gene3D" id="3.10.450.50">
    <property type="match status" value="1"/>
</dbReference>
<protein>
    <submittedName>
        <fullName evidence="2">SnoaL-like domain protein</fullName>
    </submittedName>
</protein>
<gene>
    <name evidence="2" type="ORF">I550_0485</name>
</gene>
<proteinExistence type="predicted"/>
<feature type="domain" description="SnoaL-like" evidence="1">
    <location>
        <begin position="17"/>
        <end position="122"/>
    </location>
</feature>
<evidence type="ECO:0000313" key="2">
    <source>
        <dbReference type="EMBL" id="EUA57360.1"/>
    </source>
</evidence>
<dbReference type="SUPFAM" id="SSF54427">
    <property type="entry name" value="NTF2-like"/>
    <property type="match status" value="1"/>
</dbReference>
<dbReference type="AlphaFoldDB" id="X8CQ33"/>
<evidence type="ECO:0000313" key="3">
    <source>
        <dbReference type="Proteomes" id="UP000020825"/>
    </source>
</evidence>
<comment type="caution">
    <text evidence="2">The sequence shown here is derived from an EMBL/GenBank/DDBJ whole genome shotgun (WGS) entry which is preliminary data.</text>
</comment>
<accession>X8CQ33</accession>